<dbReference type="RefSeq" id="WP_377563493.1">
    <property type="nucleotide sequence ID" value="NZ_CP087715.1"/>
</dbReference>
<gene>
    <name evidence="1" type="ORF">ACFQ2X_05560</name>
</gene>
<sequence>MINAWKQFLNSQQTMFFTGRTPRVFTRELLGLKFFGYKPEFSWNQLSFGPDSRATIRPDFQTYLRKLREVRFEAGDRARVTQEISTFLFGEQNALGANWT</sequence>
<dbReference type="Proteomes" id="UP001597264">
    <property type="component" value="Unassembled WGS sequence"/>
</dbReference>
<name>A0ABW3U5E4_9GAMM</name>
<keyword evidence="2" id="KW-1185">Reference proteome</keyword>
<proteinExistence type="predicted"/>
<protein>
    <submittedName>
        <fullName evidence="1">Uncharacterized protein</fullName>
    </submittedName>
</protein>
<evidence type="ECO:0000313" key="1">
    <source>
        <dbReference type="EMBL" id="MFD1216058.1"/>
    </source>
</evidence>
<reference evidence="2" key="1">
    <citation type="journal article" date="2019" name="Int. J. Syst. Evol. Microbiol.">
        <title>The Global Catalogue of Microorganisms (GCM) 10K type strain sequencing project: providing services to taxonomists for standard genome sequencing and annotation.</title>
        <authorList>
            <consortium name="The Broad Institute Genomics Platform"/>
            <consortium name="The Broad Institute Genome Sequencing Center for Infectious Disease"/>
            <person name="Wu L."/>
            <person name="Ma J."/>
        </authorList>
    </citation>
    <scope>NUCLEOTIDE SEQUENCE [LARGE SCALE GENOMIC DNA]</scope>
    <source>
        <strain evidence="2">CCUG 54356</strain>
    </source>
</reference>
<evidence type="ECO:0000313" key="2">
    <source>
        <dbReference type="Proteomes" id="UP001597264"/>
    </source>
</evidence>
<accession>A0ABW3U5E4</accession>
<dbReference type="EMBL" id="JBHTLR010000007">
    <property type="protein sequence ID" value="MFD1216058.1"/>
    <property type="molecule type" value="Genomic_DNA"/>
</dbReference>
<organism evidence="1 2">
    <name type="scientific">Microbulbifer celer</name>
    <dbReference type="NCBI Taxonomy" id="435905"/>
    <lineage>
        <taxon>Bacteria</taxon>
        <taxon>Pseudomonadati</taxon>
        <taxon>Pseudomonadota</taxon>
        <taxon>Gammaproteobacteria</taxon>
        <taxon>Cellvibrionales</taxon>
        <taxon>Microbulbiferaceae</taxon>
        <taxon>Microbulbifer</taxon>
    </lineage>
</organism>
<comment type="caution">
    <text evidence="1">The sequence shown here is derived from an EMBL/GenBank/DDBJ whole genome shotgun (WGS) entry which is preliminary data.</text>
</comment>